<reference evidence="2" key="1">
    <citation type="submission" date="2021-05" db="EMBL/GenBank/DDBJ databases">
        <authorList>
            <person name="Alioto T."/>
            <person name="Alioto T."/>
            <person name="Gomez Garrido J."/>
        </authorList>
    </citation>
    <scope>NUCLEOTIDE SEQUENCE</scope>
</reference>
<sequence length="142" mass="16122">MSKTSTLPSKSIGCSHMKSELASLLAEPSKCGLLYFNLRINCITLVVLAMALCFLVWLSHEFYNYVHHYEVSLVYVDDDEDWKSPETVEEVVKQIVNQELEDVHVGGREICKSRVGSCACWRKGKDVNQELEDVHVGGKRKM</sequence>
<name>A0A8D8VXM8_9HEMI</name>
<evidence type="ECO:0000313" key="2">
    <source>
        <dbReference type="EMBL" id="CAG6639538.1"/>
    </source>
</evidence>
<dbReference type="AlphaFoldDB" id="A0A8D8VXM8"/>
<keyword evidence="1" id="KW-1133">Transmembrane helix</keyword>
<proteinExistence type="predicted"/>
<feature type="transmembrane region" description="Helical" evidence="1">
    <location>
        <begin position="38"/>
        <end position="58"/>
    </location>
</feature>
<evidence type="ECO:0000256" key="1">
    <source>
        <dbReference type="SAM" id="Phobius"/>
    </source>
</evidence>
<organism evidence="2">
    <name type="scientific">Cacopsylla melanoneura</name>
    <dbReference type="NCBI Taxonomy" id="428564"/>
    <lineage>
        <taxon>Eukaryota</taxon>
        <taxon>Metazoa</taxon>
        <taxon>Ecdysozoa</taxon>
        <taxon>Arthropoda</taxon>
        <taxon>Hexapoda</taxon>
        <taxon>Insecta</taxon>
        <taxon>Pterygota</taxon>
        <taxon>Neoptera</taxon>
        <taxon>Paraneoptera</taxon>
        <taxon>Hemiptera</taxon>
        <taxon>Sternorrhyncha</taxon>
        <taxon>Psylloidea</taxon>
        <taxon>Psyllidae</taxon>
        <taxon>Psyllinae</taxon>
        <taxon>Cacopsylla</taxon>
    </lineage>
</organism>
<protein>
    <submittedName>
        <fullName evidence="2">Uncharacterized protein</fullName>
    </submittedName>
</protein>
<keyword evidence="1" id="KW-0812">Transmembrane</keyword>
<accession>A0A8D8VXM8</accession>
<dbReference type="EMBL" id="HBUF01107708">
    <property type="protein sequence ID" value="CAG6639538.1"/>
    <property type="molecule type" value="Transcribed_RNA"/>
</dbReference>
<keyword evidence="1" id="KW-0472">Membrane</keyword>